<reference evidence="1 3" key="2">
    <citation type="journal article" date="2013" name="Nature">
        <title>Insights into bilaterian evolution from three spiralian genomes.</title>
        <authorList>
            <person name="Simakov O."/>
            <person name="Marletaz F."/>
            <person name="Cho S.J."/>
            <person name="Edsinger-Gonzales E."/>
            <person name="Havlak P."/>
            <person name="Hellsten U."/>
            <person name="Kuo D.H."/>
            <person name="Larsson T."/>
            <person name="Lv J."/>
            <person name="Arendt D."/>
            <person name="Savage R."/>
            <person name="Osoegawa K."/>
            <person name="de Jong P."/>
            <person name="Grimwood J."/>
            <person name="Chapman J.A."/>
            <person name="Shapiro H."/>
            <person name="Aerts A."/>
            <person name="Otillar R.P."/>
            <person name="Terry A.Y."/>
            <person name="Boore J.L."/>
            <person name="Grigoriev I.V."/>
            <person name="Lindberg D.R."/>
            <person name="Seaver E.C."/>
            <person name="Weisblat D.A."/>
            <person name="Putnam N.H."/>
            <person name="Rokhsar D.S."/>
        </authorList>
    </citation>
    <scope>NUCLEOTIDE SEQUENCE</scope>
</reference>
<protein>
    <recommendedName>
        <fullName evidence="4">Replication factor A C-terminal domain-containing protein</fullName>
    </recommendedName>
</protein>
<name>T1F1C0_HELRO</name>
<dbReference type="HOGENOM" id="CLU_2063981_0_0_1"/>
<dbReference type="Proteomes" id="UP000015101">
    <property type="component" value="Unassembled WGS sequence"/>
</dbReference>
<proteinExistence type="predicted"/>
<dbReference type="STRING" id="6412.T1F1C0"/>
<gene>
    <name evidence="2" type="primary">20202620</name>
    <name evidence="1" type="ORF">HELRODRAFT_169054</name>
</gene>
<dbReference type="SUPFAM" id="SSF50249">
    <property type="entry name" value="Nucleic acid-binding proteins"/>
    <property type="match status" value="1"/>
</dbReference>
<dbReference type="EnsemblMetazoa" id="HelroT169054">
    <property type="protein sequence ID" value="HelroP169054"/>
    <property type="gene ID" value="HelroG169054"/>
</dbReference>
<evidence type="ECO:0008006" key="4">
    <source>
        <dbReference type="Google" id="ProtNLM"/>
    </source>
</evidence>
<organism evidence="2 3">
    <name type="scientific">Helobdella robusta</name>
    <name type="common">Californian leech</name>
    <dbReference type="NCBI Taxonomy" id="6412"/>
    <lineage>
        <taxon>Eukaryota</taxon>
        <taxon>Metazoa</taxon>
        <taxon>Spiralia</taxon>
        <taxon>Lophotrochozoa</taxon>
        <taxon>Annelida</taxon>
        <taxon>Clitellata</taxon>
        <taxon>Hirudinea</taxon>
        <taxon>Rhynchobdellida</taxon>
        <taxon>Glossiphoniidae</taxon>
        <taxon>Helobdella</taxon>
    </lineage>
</organism>
<dbReference type="RefSeq" id="XP_009013136.1">
    <property type="nucleotide sequence ID" value="XM_009014888.1"/>
</dbReference>
<dbReference type="AlphaFoldDB" id="T1F1C0"/>
<evidence type="ECO:0000313" key="3">
    <source>
        <dbReference type="Proteomes" id="UP000015101"/>
    </source>
</evidence>
<evidence type="ECO:0000313" key="2">
    <source>
        <dbReference type="EnsemblMetazoa" id="HelroP169054"/>
    </source>
</evidence>
<dbReference type="Gene3D" id="2.40.50.140">
    <property type="entry name" value="Nucleic acid-binding proteins"/>
    <property type="match status" value="1"/>
</dbReference>
<evidence type="ECO:0000313" key="1">
    <source>
        <dbReference type="EMBL" id="ESO09114.1"/>
    </source>
</evidence>
<reference evidence="3" key="1">
    <citation type="submission" date="2012-12" db="EMBL/GenBank/DDBJ databases">
        <authorList>
            <person name="Hellsten U."/>
            <person name="Grimwood J."/>
            <person name="Chapman J.A."/>
            <person name="Shapiro H."/>
            <person name="Aerts A."/>
            <person name="Otillar R.P."/>
            <person name="Terry A.Y."/>
            <person name="Boore J.L."/>
            <person name="Simakov O."/>
            <person name="Marletaz F."/>
            <person name="Cho S.-J."/>
            <person name="Edsinger-Gonzales E."/>
            <person name="Havlak P."/>
            <person name="Kuo D.-H."/>
            <person name="Larsson T."/>
            <person name="Lv J."/>
            <person name="Arendt D."/>
            <person name="Savage R."/>
            <person name="Osoegawa K."/>
            <person name="de Jong P."/>
            <person name="Lindberg D.R."/>
            <person name="Seaver E.C."/>
            <person name="Weisblat D.A."/>
            <person name="Putnam N.H."/>
            <person name="Grigoriev I.V."/>
            <person name="Rokhsar D.S."/>
        </authorList>
    </citation>
    <scope>NUCLEOTIDE SEQUENCE</scope>
</reference>
<dbReference type="InterPro" id="IPR012340">
    <property type="entry name" value="NA-bd_OB-fold"/>
</dbReference>
<accession>T1F1C0</accession>
<dbReference type="CTD" id="20202620"/>
<keyword evidence="3" id="KW-1185">Reference proteome</keyword>
<dbReference type="OrthoDB" id="9937820at2759"/>
<dbReference type="GeneID" id="20202620"/>
<reference evidence="2" key="3">
    <citation type="submission" date="2015-06" db="UniProtKB">
        <authorList>
            <consortium name="EnsemblMetazoa"/>
        </authorList>
    </citation>
    <scope>IDENTIFICATION</scope>
</reference>
<dbReference type="InParanoid" id="T1F1C0"/>
<dbReference type="KEGG" id="hro:HELRODRAFT_169054"/>
<dbReference type="EMBL" id="KB096023">
    <property type="protein sequence ID" value="ESO09114.1"/>
    <property type="molecule type" value="Genomic_DNA"/>
</dbReference>
<dbReference type="EMBL" id="AMQM01003171">
    <property type="status" value="NOT_ANNOTATED_CDS"/>
    <property type="molecule type" value="Genomic_DNA"/>
</dbReference>
<sequence length="119" mass="14028">MDRDQLACESCSTLSTYLNNDAGQLIPFYNMRIKVMDRTGTLNCILLSDVTDKMIGCPADMFEALDYETRSRIKWNYLLERCRITLQIYESDERKRKIKILDLDLVQSDEIFREMLTLK</sequence>